<feature type="transmembrane region" description="Helical" evidence="7">
    <location>
        <begin position="110"/>
        <end position="130"/>
    </location>
</feature>
<accession>A0A5K7W695</accession>
<comment type="subcellular location">
    <subcellularLocation>
        <location evidence="1">Membrane</location>
        <topology evidence="1">Multi-pass membrane protein</topology>
    </subcellularLocation>
</comment>
<name>A0A5K7W695_9EUKA</name>
<organism evidence="9 10">
    <name type="scientific">Paulinella micropora</name>
    <dbReference type="NCBI Taxonomy" id="1928728"/>
    <lineage>
        <taxon>Eukaryota</taxon>
        <taxon>Sar</taxon>
        <taxon>Rhizaria</taxon>
        <taxon>Cercozoa</taxon>
        <taxon>Imbricatea</taxon>
        <taxon>Silicofilosea</taxon>
        <taxon>Euglyphida</taxon>
        <taxon>Paulinellidae</taxon>
        <taxon>Paulinella</taxon>
    </lineage>
</organism>
<keyword evidence="2" id="KW-0813">Transport</keyword>
<dbReference type="Gene3D" id="3.30.70.1450">
    <property type="entry name" value="Regulator of K+ conductance, C-terminal domain"/>
    <property type="match status" value="2"/>
</dbReference>
<dbReference type="PROSITE" id="PS51202">
    <property type="entry name" value="RCK_C"/>
    <property type="match status" value="2"/>
</dbReference>
<protein>
    <submittedName>
        <fullName evidence="9">Sodium/sulfate transporter, DASS family protein</fullName>
    </submittedName>
</protein>
<evidence type="ECO:0000259" key="8">
    <source>
        <dbReference type="PROSITE" id="PS51202"/>
    </source>
</evidence>
<feature type="transmembrane region" description="Helical" evidence="7">
    <location>
        <begin position="525"/>
        <end position="546"/>
    </location>
</feature>
<feature type="transmembrane region" description="Helical" evidence="7">
    <location>
        <begin position="151"/>
        <end position="170"/>
    </location>
</feature>
<feature type="transmembrane region" description="Helical" evidence="7">
    <location>
        <begin position="20"/>
        <end position="37"/>
    </location>
</feature>
<evidence type="ECO:0000256" key="7">
    <source>
        <dbReference type="SAM" id="Phobius"/>
    </source>
</evidence>
<dbReference type="GO" id="GO:0006813">
    <property type="term" value="P:potassium ion transport"/>
    <property type="evidence" value="ECO:0007669"/>
    <property type="project" value="InterPro"/>
</dbReference>
<feature type="domain" description="RCK C-terminal" evidence="8">
    <location>
        <begin position="222"/>
        <end position="308"/>
    </location>
</feature>
<keyword evidence="10" id="KW-1185">Reference proteome</keyword>
<feature type="transmembrane region" description="Helical" evidence="7">
    <location>
        <begin position="468"/>
        <end position="486"/>
    </location>
</feature>
<feature type="transmembrane region" description="Helical" evidence="7">
    <location>
        <begin position="498"/>
        <end position="519"/>
    </location>
</feature>
<dbReference type="GO" id="GO:0008324">
    <property type="term" value="F:monoatomic cation transmembrane transporter activity"/>
    <property type="evidence" value="ECO:0007669"/>
    <property type="project" value="InterPro"/>
</dbReference>
<dbReference type="PANTHER" id="PTHR43652:SF2">
    <property type="entry name" value="BASIC AMINO ACID ANTIPORTER YFCC-RELATED"/>
    <property type="match status" value="1"/>
</dbReference>
<dbReference type="Pfam" id="PF03600">
    <property type="entry name" value="CitMHS"/>
    <property type="match status" value="1"/>
</dbReference>
<sequence>MFQDMLQLEILMQLILEFDAMVTLMVVFLAIVMFLSGKIPPEMTGLLCVGILIITGILDPGEALAGFGSPALITLMGLFGISAGVFRSGALDYLLELIGSESVQTSRRMIILFSTLIAPISALIPNTPIVSTLLPVIEGWCRRRNVPPSKVLLPFSFATVFGGTLTLLGSSVNLLASDVSEQLGYGGLDLFSLSSVGIPIWILGSLYLIFAPSQWLADRSKEPTDEIEKCIDKDYITEVLIPYRSKLIGQAVGYNRLHRRYDIKILALRRRGVKLSPTSRDKQLIEGDRLLIKVAKDDLFRIQQEGIVRIATSNWKKQEKSQINGEAKPLKIVEVLIPSESHLVGATLQELRFRERYQATVLGLQTSNRRLVQYQLGTSILREGDLLLIQAPLQSIRNFQASKTLAVIEEVILDPLDGFCREASVMITLGVIILPSLKIMPLIGSVLLGTAAMVGTGCIPVSAVHRSIRLDVVLLLGSLASFSTAIQQSGLSTALAQILIHTISSWPVYGCLALVFFGTTALTEVMSNAATVALLIPVAAQLAIGLNVVPMAFIYAVIFGASQCFLSPVGYQTNLMVFGPGRYRFFDITRYGAPLTVLMTLEVPWLICHYFSL</sequence>
<dbReference type="PROSITE" id="PS01271">
    <property type="entry name" value="NA_SULFATE"/>
    <property type="match status" value="1"/>
</dbReference>
<keyword evidence="4" id="KW-0677">Repeat</keyword>
<dbReference type="PANTHER" id="PTHR43652">
    <property type="entry name" value="BASIC AMINO ACID ANTIPORTER YFCC-RELATED"/>
    <property type="match status" value="1"/>
</dbReference>
<dbReference type="InterPro" id="IPR036721">
    <property type="entry name" value="RCK_C_sf"/>
</dbReference>
<evidence type="ECO:0000256" key="5">
    <source>
        <dbReference type="ARBA" id="ARBA00022989"/>
    </source>
</evidence>
<gene>
    <name evidence="9" type="primary">MYN1_Chr_584</name>
    <name evidence="9" type="ORF">PMYN1_Chma598</name>
</gene>
<feature type="transmembrane region" description="Helical" evidence="7">
    <location>
        <begin position="442"/>
        <end position="462"/>
    </location>
</feature>
<keyword evidence="3 7" id="KW-0812">Transmembrane</keyword>
<feature type="transmembrane region" description="Helical" evidence="7">
    <location>
        <begin position="553"/>
        <end position="571"/>
    </location>
</feature>
<dbReference type="EMBL" id="LC490351">
    <property type="protein sequence ID" value="BBL86403.1"/>
    <property type="molecule type" value="Genomic_DNA"/>
</dbReference>
<dbReference type="InterPro" id="IPR031312">
    <property type="entry name" value="Na/sul_symport_CS"/>
</dbReference>
<feature type="transmembrane region" description="Helical" evidence="7">
    <location>
        <begin position="591"/>
        <end position="611"/>
    </location>
</feature>
<dbReference type="InterPro" id="IPR051679">
    <property type="entry name" value="DASS-Related_Transporters"/>
</dbReference>
<dbReference type="Proteomes" id="UP000503178">
    <property type="component" value="Chromatophore Pltd"/>
</dbReference>
<feature type="transmembrane region" description="Helical" evidence="7">
    <location>
        <begin position="43"/>
        <end position="59"/>
    </location>
</feature>
<geneLocation type="organellar chromatophore" evidence="9"/>
<feature type="transmembrane region" description="Helical" evidence="7">
    <location>
        <begin position="190"/>
        <end position="211"/>
    </location>
</feature>
<proteinExistence type="predicted"/>
<dbReference type="InterPro" id="IPR004680">
    <property type="entry name" value="Cit_transptr-like_dom"/>
</dbReference>
<dbReference type="InterPro" id="IPR006037">
    <property type="entry name" value="RCK_C"/>
</dbReference>
<dbReference type="GO" id="GO:0005886">
    <property type="term" value="C:plasma membrane"/>
    <property type="evidence" value="ECO:0007669"/>
    <property type="project" value="TreeGrafter"/>
</dbReference>
<keyword evidence="6 7" id="KW-0472">Membrane</keyword>
<keyword evidence="5 7" id="KW-1133">Transmembrane helix</keyword>
<reference evidence="9 10" key="1">
    <citation type="submission" date="2019-06" db="EMBL/GenBank/DDBJ databases">
        <title>A hidden player of endosymbiotic evolution: DNA virus triggered massive gene transfer.</title>
        <authorList>
            <person name="Matsuo M."/>
            <person name="Katahata A."/>
            <person name="Tachikawa M."/>
            <person name="Minakuchi Y."/>
            <person name="Noguchi H."/>
            <person name="Toyoda A."/>
            <person name="Fujiyama A."/>
            <person name="Suzuki Y."/>
            <person name="Satoh S."/>
            <person name="Nakayama T."/>
            <person name="Kamikawa R."/>
            <person name="Nomura M."/>
            <person name="Inagaki Y."/>
            <person name="Ishida K."/>
            <person name="Obokata J."/>
        </authorList>
    </citation>
    <scope>NUCLEOTIDE SEQUENCE [LARGE SCALE GENOMIC DNA]</scope>
    <source>
        <strain evidence="9 10">MYN1</strain>
    </source>
</reference>
<keyword evidence="9" id="KW-0934">Plastid</keyword>
<dbReference type="SUPFAM" id="SSF116726">
    <property type="entry name" value="TrkA C-terminal domain-like"/>
    <property type="match status" value="2"/>
</dbReference>
<evidence type="ECO:0000256" key="6">
    <source>
        <dbReference type="ARBA" id="ARBA00023136"/>
    </source>
</evidence>
<feature type="transmembrane region" description="Helical" evidence="7">
    <location>
        <begin position="71"/>
        <end position="90"/>
    </location>
</feature>
<evidence type="ECO:0000313" key="9">
    <source>
        <dbReference type="EMBL" id="BBL86403.1"/>
    </source>
</evidence>
<feature type="domain" description="RCK C-terminal" evidence="8">
    <location>
        <begin position="320"/>
        <end position="405"/>
    </location>
</feature>
<evidence type="ECO:0000256" key="3">
    <source>
        <dbReference type="ARBA" id="ARBA00022692"/>
    </source>
</evidence>
<evidence type="ECO:0000256" key="1">
    <source>
        <dbReference type="ARBA" id="ARBA00004141"/>
    </source>
</evidence>
<evidence type="ECO:0000256" key="4">
    <source>
        <dbReference type="ARBA" id="ARBA00022737"/>
    </source>
</evidence>
<dbReference type="Pfam" id="PF02080">
    <property type="entry name" value="TrkA_C"/>
    <property type="match status" value="1"/>
</dbReference>
<evidence type="ECO:0000313" key="10">
    <source>
        <dbReference type="Proteomes" id="UP000503178"/>
    </source>
</evidence>
<dbReference type="AlphaFoldDB" id="A0A5K7W695"/>
<evidence type="ECO:0000256" key="2">
    <source>
        <dbReference type="ARBA" id="ARBA00022448"/>
    </source>
</evidence>